<protein>
    <recommendedName>
        <fullName evidence="8">Tr-type G domain-containing protein</fullName>
    </recommendedName>
</protein>
<sequence>MIINFNIGLLGHVDSGKTSLAKVLSSISSTAAFDKNPQSKERGITLDLGFSALQLEAPEHIKQVNPAIKQLQFTFVDCPGHASLIRTIIGGAQIIDLMILVIDAQKGIQTQTAECIVIGELLQRKLIVVVNKVDLLEVTQKTVLLKKLETKLRKTLATTRFGDSFPLFAVSALNGEGIDDLLEGIKSNAFLPQRDVEKPLLMYIDHCFSIKGQAVIQLQRIQYYKFAIKSKTKLHISVGHETVMANLTLFKGNDLETFFNPLKEYEYIDELDAKQDNNDHAVVWALLEFEKPILTAADSILIASKLDLDIHTNSCRLAFWGKIQWHTISQHYAKEQLKLWKIFKNKQKQGTVQRLVNAQELIVQNLFKKESNRQLYIGKRIELTTGERGQIEGTFGQTSKVKISFADPLKETTMAVIKQGRLSDIAHDIIKHKQQNISLNTSSMCSRNIKISVVLFLVLIPLFTALPHNHNLSKRSNFFDLECKGIFNKTMFFRLDRICEDCYQLFRETSIHRLCKQDCFGSPFFNACIEALQLHEEMDKYNEWRDTLGKKNNGLTENSIEKKFKKKYYNFFLLKYYFNFNYFKGNRYLKKCLFKKKIKKIYFMYLAKRKYKINKYICIYYNPKKTPKLCTAFFCFYSLKNKTIENLLKHSIYYKYFEILSDVNKFNIYDYYIYYHILFTLMYKLKFYI</sequence>
<dbReference type="Pfam" id="PF21208">
    <property type="entry name" value="euk_SelB_III"/>
    <property type="match status" value="1"/>
</dbReference>
<dbReference type="Gene3D" id="1.10.2010.10">
    <property type="entry name" value="Crustacean CHH/MIH/GIH neurohormone"/>
    <property type="match status" value="1"/>
</dbReference>
<dbReference type="SUPFAM" id="SSF52540">
    <property type="entry name" value="P-loop containing nucleoside triphosphate hydrolases"/>
    <property type="match status" value="1"/>
</dbReference>
<dbReference type="InterPro" id="IPR005225">
    <property type="entry name" value="Small_GTP-bd"/>
</dbReference>
<feature type="disulfide bond" evidence="7">
    <location>
        <begin position="483"/>
        <end position="519"/>
    </location>
</feature>
<dbReference type="GO" id="GO:0003746">
    <property type="term" value="F:translation elongation factor activity"/>
    <property type="evidence" value="ECO:0007669"/>
    <property type="project" value="TreeGrafter"/>
</dbReference>
<feature type="disulfide bond" evidence="7">
    <location>
        <begin position="502"/>
        <end position="528"/>
    </location>
</feature>
<dbReference type="Pfam" id="PF21131">
    <property type="entry name" value="eEFSec_4th"/>
    <property type="match status" value="1"/>
</dbReference>
<evidence type="ECO:0000313" key="9">
    <source>
        <dbReference type="EMBL" id="KNC27196.1"/>
    </source>
</evidence>
<dbReference type="Pfam" id="PF00009">
    <property type="entry name" value="GTP_EFTU"/>
    <property type="match status" value="1"/>
</dbReference>
<evidence type="ECO:0000256" key="7">
    <source>
        <dbReference type="PIRSR" id="PIRSR631098-51"/>
    </source>
</evidence>
<keyword evidence="4" id="KW-0165">Cleavage on pair of basic residues</keyword>
<dbReference type="FunFam" id="1.10.2010.10:FF:000001">
    <property type="entry name" value="Ion transport peptide isoform C"/>
    <property type="match status" value="1"/>
</dbReference>
<dbReference type="AlphaFoldDB" id="A0A0L0C4M6"/>
<dbReference type="InterPro" id="IPR049394">
    <property type="entry name" value="eEFSec_C"/>
</dbReference>
<evidence type="ECO:0000256" key="6">
    <source>
        <dbReference type="ARBA" id="ARBA00023157"/>
    </source>
</evidence>
<evidence type="ECO:0000259" key="8">
    <source>
        <dbReference type="PROSITE" id="PS51722"/>
    </source>
</evidence>
<keyword evidence="5" id="KW-0372">Hormone</keyword>
<evidence type="ECO:0000256" key="1">
    <source>
        <dbReference type="ARBA" id="ARBA00004613"/>
    </source>
</evidence>
<dbReference type="GO" id="GO:0005525">
    <property type="term" value="F:GTP binding"/>
    <property type="evidence" value="ECO:0007669"/>
    <property type="project" value="InterPro"/>
</dbReference>
<dbReference type="Proteomes" id="UP000037069">
    <property type="component" value="Unassembled WGS sequence"/>
</dbReference>
<organism evidence="9 10">
    <name type="scientific">Lucilia cuprina</name>
    <name type="common">Green bottle fly</name>
    <name type="synonym">Australian sheep blowfly</name>
    <dbReference type="NCBI Taxonomy" id="7375"/>
    <lineage>
        <taxon>Eukaryota</taxon>
        <taxon>Metazoa</taxon>
        <taxon>Ecdysozoa</taxon>
        <taxon>Arthropoda</taxon>
        <taxon>Hexapoda</taxon>
        <taxon>Insecta</taxon>
        <taxon>Pterygota</taxon>
        <taxon>Neoptera</taxon>
        <taxon>Endopterygota</taxon>
        <taxon>Diptera</taxon>
        <taxon>Brachycera</taxon>
        <taxon>Muscomorpha</taxon>
        <taxon>Oestroidea</taxon>
        <taxon>Calliphoridae</taxon>
        <taxon>Luciliinae</taxon>
        <taxon>Lucilia</taxon>
    </lineage>
</organism>
<dbReference type="STRING" id="7375.A0A0L0C4M6"/>
<comment type="similarity">
    <text evidence="2">Belongs to the arthropod CHH/MIH/GIH/VIH hormone family.</text>
</comment>
<evidence type="ECO:0000256" key="2">
    <source>
        <dbReference type="ARBA" id="ARBA00005447"/>
    </source>
</evidence>
<dbReference type="Pfam" id="PF01147">
    <property type="entry name" value="Crust_neurohorm"/>
    <property type="match status" value="1"/>
</dbReference>
<evidence type="ECO:0000256" key="4">
    <source>
        <dbReference type="ARBA" id="ARBA00022685"/>
    </source>
</evidence>
<dbReference type="PROSITE" id="PS51722">
    <property type="entry name" value="G_TR_2"/>
    <property type="match status" value="1"/>
</dbReference>
<evidence type="ECO:0000313" key="10">
    <source>
        <dbReference type="Proteomes" id="UP000037069"/>
    </source>
</evidence>
<dbReference type="InterPro" id="IPR000795">
    <property type="entry name" value="T_Tr_GTP-bd_dom"/>
</dbReference>
<reference evidence="9 10" key="1">
    <citation type="journal article" date="2015" name="Nat. Commun.">
        <title>Lucilia cuprina genome unlocks parasitic fly biology to underpin future interventions.</title>
        <authorList>
            <person name="Anstead C.A."/>
            <person name="Korhonen P.K."/>
            <person name="Young N.D."/>
            <person name="Hall R.S."/>
            <person name="Jex A.R."/>
            <person name="Murali S.C."/>
            <person name="Hughes D.S."/>
            <person name="Lee S.F."/>
            <person name="Perry T."/>
            <person name="Stroehlein A.J."/>
            <person name="Ansell B.R."/>
            <person name="Breugelmans B."/>
            <person name="Hofmann A."/>
            <person name="Qu J."/>
            <person name="Dugan S."/>
            <person name="Lee S.L."/>
            <person name="Chao H."/>
            <person name="Dinh H."/>
            <person name="Han Y."/>
            <person name="Doddapaneni H.V."/>
            <person name="Worley K.C."/>
            <person name="Muzny D.M."/>
            <person name="Ioannidis P."/>
            <person name="Waterhouse R.M."/>
            <person name="Zdobnov E.M."/>
            <person name="James P.J."/>
            <person name="Bagnall N.H."/>
            <person name="Kotze A.C."/>
            <person name="Gibbs R.A."/>
            <person name="Richards S."/>
            <person name="Batterham P."/>
            <person name="Gasser R.B."/>
        </authorList>
    </citation>
    <scope>NUCLEOTIDE SEQUENCE [LARGE SCALE GENOMIC DNA]</scope>
    <source>
        <strain evidence="9 10">LS</strain>
        <tissue evidence="9">Full body</tissue>
    </source>
</reference>
<dbReference type="GO" id="GO:0001514">
    <property type="term" value="P:selenocysteine incorporation"/>
    <property type="evidence" value="ECO:0007669"/>
    <property type="project" value="TreeGrafter"/>
</dbReference>
<dbReference type="InterPro" id="IPR027417">
    <property type="entry name" value="P-loop_NTPase"/>
</dbReference>
<gene>
    <name evidence="9" type="ORF">FF38_02664</name>
</gene>
<dbReference type="InterPro" id="IPR031098">
    <property type="entry name" value="Crust_neurohorm"/>
</dbReference>
<dbReference type="InterPro" id="IPR018251">
    <property type="entry name" value="Crust_neurhormone_CS"/>
</dbReference>
<feature type="disulfide bond" evidence="7">
    <location>
        <begin position="499"/>
        <end position="515"/>
    </location>
</feature>
<dbReference type="GO" id="GO:0005576">
    <property type="term" value="C:extracellular region"/>
    <property type="evidence" value="ECO:0007669"/>
    <property type="project" value="UniProtKB-SubCell"/>
</dbReference>
<dbReference type="PANTHER" id="PTHR43721">
    <property type="entry name" value="ELONGATION FACTOR TU-RELATED"/>
    <property type="match status" value="1"/>
</dbReference>
<dbReference type="OrthoDB" id="2067at2759"/>
<feature type="domain" description="Tr-type G" evidence="8">
    <location>
        <begin position="2"/>
        <end position="193"/>
    </location>
</feature>
<keyword evidence="3" id="KW-0964">Secreted</keyword>
<proteinExistence type="inferred from homology"/>
<dbReference type="SUPFAM" id="SSF81778">
    <property type="entry name" value="Crustacean CHH/MIH/GIH neurohormone"/>
    <property type="match status" value="1"/>
</dbReference>
<dbReference type="Gene3D" id="2.40.30.10">
    <property type="entry name" value="Translation factors"/>
    <property type="match status" value="1"/>
</dbReference>
<accession>A0A0L0C4M6</accession>
<dbReference type="EMBL" id="JRES01000930">
    <property type="protein sequence ID" value="KNC27196.1"/>
    <property type="molecule type" value="Genomic_DNA"/>
</dbReference>
<evidence type="ECO:0000256" key="5">
    <source>
        <dbReference type="ARBA" id="ARBA00022702"/>
    </source>
</evidence>
<dbReference type="GO" id="GO:0005184">
    <property type="term" value="F:neuropeptide hormone activity"/>
    <property type="evidence" value="ECO:0007669"/>
    <property type="project" value="InterPro"/>
</dbReference>
<dbReference type="Gene3D" id="3.40.50.300">
    <property type="entry name" value="P-loop containing nucleotide triphosphate hydrolases"/>
    <property type="match status" value="1"/>
</dbReference>
<dbReference type="PRINTS" id="PR00315">
    <property type="entry name" value="ELONGATNFCT"/>
</dbReference>
<dbReference type="PANTHER" id="PTHR43721:SF11">
    <property type="entry name" value="SELENOCYSTEINE-SPECIFIC ELONGATION FACTOR"/>
    <property type="match status" value="1"/>
</dbReference>
<comment type="subcellular location">
    <subcellularLocation>
        <location evidence="1">Secreted</location>
    </subcellularLocation>
</comment>
<dbReference type="CDD" id="cd04094">
    <property type="entry name" value="eSelB_III"/>
    <property type="match status" value="1"/>
</dbReference>
<dbReference type="InterPro" id="IPR035957">
    <property type="entry name" value="Crust_neurohorm_sf"/>
</dbReference>
<dbReference type="InterPro" id="IPR050055">
    <property type="entry name" value="EF-Tu_GTPase"/>
</dbReference>
<comment type="caution">
    <text evidence="9">The sequence shown here is derived from an EMBL/GenBank/DDBJ whole genome shotgun (WGS) entry which is preliminary data.</text>
</comment>
<dbReference type="PROSITE" id="PS01250">
    <property type="entry name" value="CHH_MIH_GIH"/>
    <property type="match status" value="1"/>
</dbReference>
<keyword evidence="10" id="KW-1185">Reference proteome</keyword>
<keyword evidence="6 7" id="KW-1015">Disulfide bond</keyword>
<name>A0A0L0C4M6_LUCCU</name>
<evidence type="ECO:0000256" key="3">
    <source>
        <dbReference type="ARBA" id="ARBA00022525"/>
    </source>
</evidence>
<dbReference type="GO" id="GO:0003924">
    <property type="term" value="F:GTPase activity"/>
    <property type="evidence" value="ECO:0007669"/>
    <property type="project" value="InterPro"/>
</dbReference>
<dbReference type="InterPro" id="IPR049393">
    <property type="entry name" value="eEFSec_III"/>
</dbReference>
<dbReference type="CDD" id="cd01889">
    <property type="entry name" value="SelB_euk"/>
    <property type="match status" value="1"/>
</dbReference>
<dbReference type="NCBIfam" id="TIGR00231">
    <property type="entry name" value="small_GTP"/>
    <property type="match status" value="1"/>
</dbReference>